<dbReference type="Gene3D" id="3.10.10.10">
    <property type="entry name" value="HIV Type 1 Reverse Transcriptase, subunit A, domain 1"/>
    <property type="match status" value="1"/>
</dbReference>
<dbReference type="InterPro" id="IPR002156">
    <property type="entry name" value="RNaseH_domain"/>
</dbReference>
<dbReference type="PROSITE" id="PS50878">
    <property type="entry name" value="RT_POL"/>
    <property type="match status" value="1"/>
</dbReference>
<evidence type="ECO:0000259" key="4">
    <source>
        <dbReference type="PROSITE" id="PS50879"/>
    </source>
</evidence>
<dbReference type="InterPro" id="IPR043128">
    <property type="entry name" value="Rev_trsase/Diguanyl_cyclase"/>
</dbReference>
<organism evidence="5 6">
    <name type="scientific">Denticeps clupeoides</name>
    <name type="common">denticle herring</name>
    <dbReference type="NCBI Taxonomy" id="299321"/>
    <lineage>
        <taxon>Eukaryota</taxon>
        <taxon>Metazoa</taxon>
        <taxon>Chordata</taxon>
        <taxon>Craniata</taxon>
        <taxon>Vertebrata</taxon>
        <taxon>Euteleostomi</taxon>
        <taxon>Actinopterygii</taxon>
        <taxon>Neopterygii</taxon>
        <taxon>Teleostei</taxon>
        <taxon>Clupei</taxon>
        <taxon>Clupeiformes</taxon>
        <taxon>Denticipitoidei</taxon>
        <taxon>Denticipitidae</taxon>
        <taxon>Denticeps</taxon>
    </lineage>
</organism>
<feature type="domain" description="Reverse transcriptase" evidence="3">
    <location>
        <begin position="1"/>
        <end position="172"/>
    </location>
</feature>
<dbReference type="GeneTree" id="ENSGT01120000273042"/>
<dbReference type="GO" id="GO:0006259">
    <property type="term" value="P:DNA metabolic process"/>
    <property type="evidence" value="ECO:0007669"/>
    <property type="project" value="UniProtKB-ARBA"/>
</dbReference>
<evidence type="ECO:0000313" key="5">
    <source>
        <dbReference type="Ensembl" id="ENSDCDP00010031870.1"/>
    </source>
</evidence>
<feature type="domain" description="RNase H type-1" evidence="4">
    <location>
        <begin position="146"/>
        <end position="283"/>
    </location>
</feature>
<dbReference type="EC" id="3.1.26.4" evidence="2"/>
<dbReference type="InterPro" id="IPR000477">
    <property type="entry name" value="RT_dom"/>
</dbReference>
<dbReference type="Gene3D" id="3.30.420.10">
    <property type="entry name" value="Ribonuclease H-like superfamily/Ribonuclease H"/>
    <property type="match status" value="1"/>
</dbReference>
<dbReference type="SUPFAM" id="SSF53098">
    <property type="entry name" value="Ribonuclease H-like"/>
    <property type="match status" value="1"/>
</dbReference>
<dbReference type="Pfam" id="PF00075">
    <property type="entry name" value="RNase_H"/>
    <property type="match status" value="1"/>
</dbReference>
<evidence type="ECO:0000256" key="1">
    <source>
        <dbReference type="ARBA" id="ARBA00010879"/>
    </source>
</evidence>
<reference evidence="5" key="1">
    <citation type="submission" date="2025-08" db="UniProtKB">
        <authorList>
            <consortium name="Ensembl"/>
        </authorList>
    </citation>
    <scope>IDENTIFICATION</scope>
</reference>
<dbReference type="Gene3D" id="3.30.70.270">
    <property type="match status" value="1"/>
</dbReference>
<dbReference type="PANTHER" id="PTHR33064:SF37">
    <property type="entry name" value="RIBONUCLEASE H"/>
    <property type="match status" value="1"/>
</dbReference>
<evidence type="ECO:0000313" key="6">
    <source>
        <dbReference type="Proteomes" id="UP000694580"/>
    </source>
</evidence>
<dbReference type="GO" id="GO:0003676">
    <property type="term" value="F:nucleic acid binding"/>
    <property type="evidence" value="ECO:0007669"/>
    <property type="project" value="InterPro"/>
</dbReference>
<dbReference type="InterPro" id="IPR051320">
    <property type="entry name" value="Viral_Replic_Matur_Polypro"/>
</dbReference>
<protein>
    <recommendedName>
        <fullName evidence="2">ribonuclease H</fullName>
        <ecNumber evidence="2">3.1.26.4</ecNumber>
    </recommendedName>
</protein>
<evidence type="ECO:0000256" key="2">
    <source>
        <dbReference type="ARBA" id="ARBA00012180"/>
    </source>
</evidence>
<dbReference type="InterPro" id="IPR043502">
    <property type="entry name" value="DNA/RNA_pol_sf"/>
</dbReference>
<dbReference type="GO" id="GO:0004523">
    <property type="term" value="F:RNA-DNA hybrid ribonuclease activity"/>
    <property type="evidence" value="ECO:0007669"/>
    <property type="project" value="UniProtKB-EC"/>
</dbReference>
<accession>A0AAY4CFA1</accession>
<reference evidence="5" key="2">
    <citation type="submission" date="2025-09" db="UniProtKB">
        <authorList>
            <consortium name="Ensembl"/>
        </authorList>
    </citation>
    <scope>IDENTIFICATION</scope>
</reference>
<dbReference type="PROSITE" id="PS50879">
    <property type="entry name" value="RNASE_H_1"/>
    <property type="match status" value="1"/>
</dbReference>
<dbReference type="InterPro" id="IPR012337">
    <property type="entry name" value="RNaseH-like_sf"/>
</dbReference>
<dbReference type="InterPro" id="IPR036397">
    <property type="entry name" value="RNaseH_sf"/>
</dbReference>
<keyword evidence="6" id="KW-1185">Reference proteome</keyword>
<comment type="similarity">
    <text evidence="1">Belongs to the beta type-B retroviral polymerase family. HERV class-II K(HML-2) pol subfamily.</text>
</comment>
<evidence type="ECO:0000259" key="3">
    <source>
        <dbReference type="PROSITE" id="PS50878"/>
    </source>
</evidence>
<dbReference type="AlphaFoldDB" id="A0AAY4CFA1"/>
<dbReference type="Ensembl" id="ENSDCDT00010039484.1">
    <property type="protein sequence ID" value="ENSDCDP00010031870.1"/>
    <property type="gene ID" value="ENSDCDG00010020353.1"/>
</dbReference>
<dbReference type="Proteomes" id="UP000694580">
    <property type="component" value="Unplaced"/>
</dbReference>
<dbReference type="PANTHER" id="PTHR33064">
    <property type="entry name" value="POL PROTEIN"/>
    <property type="match status" value="1"/>
</dbReference>
<sequence length="288" mass="31632">MVQDVQAVNAAVTQRAPCVPDPHTLLNSLRSDAQIFTVVDISNAFFSIPIDKDSQFWFAFIFRGKRYTYTRLPQGYCESPTIYSQAMHASMSKFLPPGGSQILLYVDDILVASPSLEVCKEDTVALFKHLPEHTAKSRLDLSDQPLSQGEVVFVDGSSRKNDLGKTLMGYAVVTIDTVLKAGHLPSTLSAQAAEIFALTEACKLMKGKDVTIYTDSQYAFATVHTFAQYWHNRGMVTSTGKPVAHAQLLKELLKAVHLPATLAVYTISLGNVFADRIAKQAAEQSIKD</sequence>
<dbReference type="Pfam" id="PF00078">
    <property type="entry name" value="RVT_1"/>
    <property type="match status" value="1"/>
</dbReference>
<dbReference type="SUPFAM" id="SSF56672">
    <property type="entry name" value="DNA/RNA polymerases"/>
    <property type="match status" value="1"/>
</dbReference>
<proteinExistence type="inferred from homology"/>
<name>A0AAY4CFA1_9TELE</name>